<sequence length="43" mass="5164">MEGCRGRIVSKCPYPLKRTSFTPILKNFLIPLSFRMFFDFRSY</sequence>
<comment type="caution">
    <text evidence="1">The sequence shown here is derived from an EMBL/GenBank/DDBJ whole genome shotgun (WGS) entry which is preliminary data.</text>
</comment>
<evidence type="ECO:0000313" key="1">
    <source>
        <dbReference type="EMBL" id="EMH69013.1"/>
    </source>
</evidence>
<protein>
    <submittedName>
        <fullName evidence="1">Uncharacterized protein</fullName>
    </submittedName>
</protein>
<organism evidence="1 2">
    <name type="scientific">Helicobacter pylori HP260AFii</name>
    <dbReference type="NCBI Taxonomy" id="1159077"/>
    <lineage>
        <taxon>Bacteria</taxon>
        <taxon>Pseudomonadati</taxon>
        <taxon>Campylobacterota</taxon>
        <taxon>Epsilonproteobacteria</taxon>
        <taxon>Campylobacterales</taxon>
        <taxon>Helicobacteraceae</taxon>
        <taxon>Helicobacter</taxon>
    </lineage>
</organism>
<name>A0ABC9SC71_HELPX</name>
<reference evidence="1 2" key="1">
    <citation type="submission" date="2012-12" db="EMBL/GenBank/DDBJ databases">
        <authorList>
            <person name="Weinstock G."/>
            <person name="Sodergren E."/>
            <person name="Lobos E.A."/>
            <person name="Fulton L."/>
            <person name="Fulton R."/>
            <person name="Courtney L."/>
            <person name="Fronick C."/>
            <person name="O'Laughlin M."/>
            <person name="Godfrey J."/>
            <person name="Wilson R.M."/>
            <person name="Miner T."/>
            <person name="Farmer C."/>
            <person name="Delehaunty K."/>
            <person name="Cordes M."/>
            <person name="Minx P."/>
            <person name="Tomlinson C."/>
            <person name="Chen J."/>
            <person name="Wollam A."/>
            <person name="Pepin K.H."/>
            <person name="Bhonagiri V."/>
            <person name="Zhang X."/>
            <person name="Suruliraj S."/>
            <person name="Antonio M."/>
            <person name="Secka O."/>
            <person name="Thomas J."/>
            <person name="Warren W."/>
            <person name="Mitreva M."/>
            <person name="Mardis E.R."/>
            <person name="Wilson R.K."/>
        </authorList>
    </citation>
    <scope>NUCLEOTIDE SEQUENCE [LARGE SCALE GENOMIC DNA]</scope>
    <source>
        <strain evidence="1 2">HP260AFii</strain>
    </source>
</reference>
<dbReference type="AlphaFoldDB" id="A0ABC9SC71"/>
<accession>A0ABC9SC71</accession>
<proteinExistence type="predicted"/>
<dbReference type="EMBL" id="APEZ01000001">
    <property type="protein sequence ID" value="EMH69013.1"/>
    <property type="molecule type" value="Genomic_DNA"/>
</dbReference>
<dbReference type="Proteomes" id="UP000011945">
    <property type="component" value="Unassembled WGS sequence"/>
</dbReference>
<evidence type="ECO:0000313" key="2">
    <source>
        <dbReference type="Proteomes" id="UP000011945"/>
    </source>
</evidence>
<gene>
    <name evidence="1" type="ORF">HMPREF1449_00061</name>
</gene>